<feature type="transmembrane region" description="Helical" evidence="11">
    <location>
        <begin position="68"/>
        <end position="86"/>
    </location>
</feature>
<proteinExistence type="inferred from homology"/>
<evidence type="ECO:0000256" key="2">
    <source>
        <dbReference type="ARBA" id="ARBA00007668"/>
    </source>
</evidence>
<keyword evidence="6 11" id="KW-0999">Mitochondrion inner membrane</keyword>
<dbReference type="PANTHER" id="PTHR12119:SF2">
    <property type="entry name" value="CYTOCHROME B-C1 COMPLEX SUBUNIT 8"/>
    <property type="match status" value="1"/>
</dbReference>
<dbReference type="InterPro" id="IPR004205">
    <property type="entry name" value="Cyt_bc1_su8"/>
</dbReference>
<dbReference type="STRING" id="1314773.A0A3N2Q405"/>
<keyword evidence="10 11" id="KW-0472">Membrane</keyword>
<evidence type="ECO:0000313" key="12">
    <source>
        <dbReference type="EMBL" id="ROT41504.1"/>
    </source>
</evidence>
<dbReference type="Proteomes" id="UP000272025">
    <property type="component" value="Unassembled WGS sequence"/>
</dbReference>
<comment type="subcellular location">
    <subcellularLocation>
        <location evidence="1 11">Mitochondrion inner membrane</location>
        <topology evidence="1 11">Single-pass membrane protein</topology>
    </subcellularLocation>
</comment>
<evidence type="ECO:0000256" key="11">
    <source>
        <dbReference type="RuleBase" id="RU368118"/>
    </source>
</evidence>
<sequence>MRPSQALQGGGDVPLGKYGQYIGPWGATGGQKQRGIITYGLSPNRQNPFAGATHDAIFNTFRRFRSQVLYIAPPLIAGYFIMDWAIERNHYLNSKAGRAEFADEEE</sequence>
<keyword evidence="4 11" id="KW-0679">Respiratory chain</keyword>
<keyword evidence="9 11" id="KW-0496">Mitochondrion</keyword>
<evidence type="ECO:0000256" key="1">
    <source>
        <dbReference type="ARBA" id="ARBA00004434"/>
    </source>
</evidence>
<evidence type="ECO:0000256" key="5">
    <source>
        <dbReference type="ARBA" id="ARBA00022692"/>
    </source>
</evidence>
<dbReference type="GO" id="GO:0006122">
    <property type="term" value="P:mitochondrial electron transport, ubiquinol to cytochrome c"/>
    <property type="evidence" value="ECO:0007669"/>
    <property type="project" value="UniProtKB-UniRule"/>
</dbReference>
<dbReference type="GeneID" id="39581903"/>
<reference evidence="12 13" key="1">
    <citation type="journal article" date="2018" name="Mol. Ecol.">
        <title>The obligate alkalophilic soda-lake fungus Sodiomyces alkalinus has shifted to a protein diet.</title>
        <authorList>
            <person name="Grum-Grzhimaylo A.A."/>
            <person name="Falkoski D.L."/>
            <person name="van den Heuvel J."/>
            <person name="Valero-Jimenez C.A."/>
            <person name="Min B."/>
            <person name="Choi I.G."/>
            <person name="Lipzen A."/>
            <person name="Daum C.G."/>
            <person name="Aanen D.K."/>
            <person name="Tsang A."/>
            <person name="Henrissat B."/>
            <person name="Bilanenko E.N."/>
            <person name="de Vries R.P."/>
            <person name="van Kan J.A.L."/>
            <person name="Grigoriev I.V."/>
            <person name="Debets A.J.M."/>
        </authorList>
    </citation>
    <scope>NUCLEOTIDE SEQUENCE [LARGE SCALE GENOMIC DNA]</scope>
    <source>
        <strain evidence="12 13">F11</strain>
    </source>
</reference>
<dbReference type="SUPFAM" id="SSF81508">
    <property type="entry name" value="Ubiquinone-binding protein QP-C of cytochrome bc1 complex (Ubiquinol-cytochrome c reductase)"/>
    <property type="match status" value="1"/>
</dbReference>
<evidence type="ECO:0000313" key="13">
    <source>
        <dbReference type="Proteomes" id="UP000272025"/>
    </source>
</evidence>
<dbReference type="EMBL" id="ML119052">
    <property type="protein sequence ID" value="ROT41504.1"/>
    <property type="molecule type" value="Genomic_DNA"/>
</dbReference>
<evidence type="ECO:0000256" key="4">
    <source>
        <dbReference type="ARBA" id="ARBA00022660"/>
    </source>
</evidence>
<keyword evidence="13" id="KW-1185">Reference proteome</keyword>
<protein>
    <recommendedName>
        <fullName evidence="11">Cytochrome b-c1 complex subunit 8</fullName>
    </recommendedName>
    <alternativeName>
        <fullName evidence="11">Complex III subunit 8</fullName>
    </alternativeName>
</protein>
<dbReference type="GO" id="GO:0005743">
    <property type="term" value="C:mitochondrial inner membrane"/>
    <property type="evidence" value="ECO:0007669"/>
    <property type="project" value="UniProtKB-SubCell"/>
</dbReference>
<dbReference type="OrthoDB" id="6683853at2759"/>
<evidence type="ECO:0000256" key="9">
    <source>
        <dbReference type="ARBA" id="ARBA00023128"/>
    </source>
</evidence>
<accession>A0A3N2Q405</accession>
<organism evidence="12 13">
    <name type="scientific">Sodiomyces alkalinus (strain CBS 110278 / VKM F-3762 / F11)</name>
    <name type="common">Alkaliphilic filamentous fungus</name>
    <dbReference type="NCBI Taxonomy" id="1314773"/>
    <lineage>
        <taxon>Eukaryota</taxon>
        <taxon>Fungi</taxon>
        <taxon>Dikarya</taxon>
        <taxon>Ascomycota</taxon>
        <taxon>Pezizomycotina</taxon>
        <taxon>Sordariomycetes</taxon>
        <taxon>Hypocreomycetidae</taxon>
        <taxon>Glomerellales</taxon>
        <taxon>Plectosphaerellaceae</taxon>
        <taxon>Sodiomyces</taxon>
    </lineage>
</organism>
<comment type="subunit">
    <text evidence="11">Component of the ubiquinol-cytochrome c oxidoreductase (cytochrome b-c1 complex, complex III, CIII), a multisubunit enzyme composed of 3 respiratory subunits cytochrome b, cytochrome c1 and Rieske protein, 2 core protein subunits, and additional low-molecular weight protein subunits. The complex exists as an obligatory dimer and forms supercomplexes (SCs) in the inner mitochondrial membrane with cytochrome c oxidase (complex IV, CIV).</text>
</comment>
<evidence type="ECO:0000256" key="7">
    <source>
        <dbReference type="ARBA" id="ARBA00022982"/>
    </source>
</evidence>
<dbReference type="InterPro" id="IPR036642">
    <property type="entry name" value="Cyt_bc1_su8_sf"/>
</dbReference>
<comment type="function">
    <text evidence="11">Component of the ubiquinol-cytochrome c oxidoreductase, a multisubunit transmembrane complex that is part of the mitochondrial electron transport chain which drives oxidative phosphorylation. The complex plays an important role in the uptake of multiple carbon sources present in different host niches.</text>
</comment>
<evidence type="ECO:0000256" key="6">
    <source>
        <dbReference type="ARBA" id="ARBA00022792"/>
    </source>
</evidence>
<evidence type="ECO:0000256" key="8">
    <source>
        <dbReference type="ARBA" id="ARBA00022989"/>
    </source>
</evidence>
<evidence type="ECO:0000256" key="10">
    <source>
        <dbReference type="ARBA" id="ARBA00023136"/>
    </source>
</evidence>
<gene>
    <name evidence="12" type="ORF">SODALDRAFT_349471</name>
</gene>
<dbReference type="Gene3D" id="1.20.5.210">
    <property type="entry name" value="Cytochrome b-c1 complex subunit 8"/>
    <property type="match status" value="1"/>
</dbReference>
<comment type="similarity">
    <text evidence="2 11">Belongs to the UQCRQ/QCR8 family.</text>
</comment>
<dbReference type="PANTHER" id="PTHR12119">
    <property type="entry name" value="UBIQUINOL-CYTOCHROME C REDUCTASE COMPLEX UBIQUINONE-BINDING PROTEIN QP-C"/>
    <property type="match status" value="1"/>
</dbReference>
<dbReference type="FunFam" id="1.20.5.210:FF:000001">
    <property type="entry name" value="Cytochrome b-c1 complex subunit 8"/>
    <property type="match status" value="1"/>
</dbReference>
<evidence type="ECO:0000256" key="3">
    <source>
        <dbReference type="ARBA" id="ARBA00022448"/>
    </source>
</evidence>
<dbReference type="GO" id="GO:0045275">
    <property type="term" value="C:respiratory chain complex III"/>
    <property type="evidence" value="ECO:0007669"/>
    <property type="project" value="UniProtKB-UniRule"/>
</dbReference>
<keyword evidence="7 11" id="KW-0249">Electron transport</keyword>
<name>A0A3N2Q405_SODAK</name>
<dbReference type="Pfam" id="PF02939">
    <property type="entry name" value="UcrQ"/>
    <property type="match status" value="1"/>
</dbReference>
<keyword evidence="3 11" id="KW-0813">Transport</keyword>
<dbReference type="AlphaFoldDB" id="A0A3N2Q405"/>
<keyword evidence="5 11" id="KW-0812">Transmembrane</keyword>
<keyword evidence="8 11" id="KW-1133">Transmembrane helix</keyword>
<dbReference type="RefSeq" id="XP_028469310.1">
    <property type="nucleotide sequence ID" value="XM_028613425.1"/>
</dbReference>